<feature type="region of interest" description="Disordered" evidence="2">
    <location>
        <begin position="1"/>
        <end position="62"/>
    </location>
</feature>
<keyword evidence="1" id="KW-0175">Coiled coil</keyword>
<name>A0A7S4LLP8_9EUGL</name>
<feature type="compositionally biased region" description="Polar residues" evidence="2">
    <location>
        <begin position="25"/>
        <end position="41"/>
    </location>
</feature>
<feature type="coiled-coil region" evidence="1">
    <location>
        <begin position="92"/>
        <end position="267"/>
    </location>
</feature>
<proteinExistence type="predicted"/>
<dbReference type="EMBL" id="HBJA01143711">
    <property type="protein sequence ID" value="CAE0838043.1"/>
    <property type="molecule type" value="Transcribed_RNA"/>
</dbReference>
<evidence type="ECO:0000313" key="3">
    <source>
        <dbReference type="EMBL" id="CAE0838043.1"/>
    </source>
</evidence>
<evidence type="ECO:0000256" key="2">
    <source>
        <dbReference type="SAM" id="MobiDB-lite"/>
    </source>
</evidence>
<accession>A0A7S4LLP8</accession>
<organism evidence="3">
    <name type="scientific">Eutreptiella gymnastica</name>
    <dbReference type="NCBI Taxonomy" id="73025"/>
    <lineage>
        <taxon>Eukaryota</taxon>
        <taxon>Discoba</taxon>
        <taxon>Euglenozoa</taxon>
        <taxon>Euglenida</taxon>
        <taxon>Spirocuta</taxon>
        <taxon>Euglenophyceae</taxon>
        <taxon>Eutreptiales</taxon>
        <taxon>Eutreptiaceae</taxon>
        <taxon>Eutreptiella</taxon>
    </lineage>
</organism>
<gene>
    <name evidence="3" type="ORF">EGYM00163_LOCUS49415</name>
</gene>
<protein>
    <submittedName>
        <fullName evidence="3">Uncharacterized protein</fullName>
    </submittedName>
</protein>
<reference evidence="3" key="1">
    <citation type="submission" date="2021-01" db="EMBL/GenBank/DDBJ databases">
        <authorList>
            <person name="Corre E."/>
            <person name="Pelletier E."/>
            <person name="Niang G."/>
            <person name="Scheremetjew M."/>
            <person name="Finn R."/>
            <person name="Kale V."/>
            <person name="Holt S."/>
            <person name="Cochrane G."/>
            <person name="Meng A."/>
            <person name="Brown T."/>
            <person name="Cohen L."/>
        </authorList>
    </citation>
    <scope>NUCLEOTIDE SEQUENCE</scope>
    <source>
        <strain evidence="3">CCMP1594</strain>
    </source>
</reference>
<dbReference type="AlphaFoldDB" id="A0A7S4LLP8"/>
<feature type="region of interest" description="Disordered" evidence="2">
    <location>
        <begin position="358"/>
        <end position="394"/>
    </location>
</feature>
<feature type="compositionally biased region" description="Polar residues" evidence="2">
    <location>
        <begin position="380"/>
        <end position="394"/>
    </location>
</feature>
<sequence length="526" mass="57174">MDALGETQVEVHQRTPPSEAHRLTGTAQSAAEGSGNGQPWASGTDGGLGSPSSEEAKDADADLKELSESHRLAIARKRENAARYSYSHRIINEAFDDNRLALKAQVKQLMEELKAFKDGVEYESLRQANEVLKTTIDQMRISSEKLQQRNGELEERVHELEKQASAALVQDNETLSQKIKELEAMNADELLRLNAELKLRVQLETDTAQQLKDMSDKVQTRISGLEAEIKQWTEKAEAAEALCKMTQEQLQAKVDALEQQLVSSRAAASEASDAKAQQSRYESLYARYSSLQQFISSWCYRTRSLIEAVGVTVQHPMVVETRSKDPKDPLSGETDDAFVLWLLGGLSGAASPSKAARAIGHAPIPPPHAKADDGARAGPRSSTPDGTATLPSTQELEDVYNILQSTLRALQKTVQMTEGPVASDVPLSPTTKQSSEVVGEAFPAAKALTDALIAKSLMPKPPQTSPPPTRGYLDPFPSGASCIAKAQLHERPLIKARRLSTTRGTNRLPPLLNQSSGEAPDAEVSD</sequence>
<feature type="region of interest" description="Disordered" evidence="2">
    <location>
        <begin position="494"/>
        <end position="526"/>
    </location>
</feature>
<evidence type="ECO:0000256" key="1">
    <source>
        <dbReference type="SAM" id="Coils"/>
    </source>
</evidence>